<dbReference type="Proteomes" id="UP000811609">
    <property type="component" value="Chromosome 3"/>
</dbReference>
<dbReference type="InterPro" id="IPR044560">
    <property type="entry name" value="MOase"/>
</dbReference>
<organism evidence="4 5">
    <name type="scientific">Carya illinoinensis</name>
    <name type="common">Pecan</name>
    <dbReference type="NCBI Taxonomy" id="32201"/>
    <lineage>
        <taxon>Eukaryota</taxon>
        <taxon>Viridiplantae</taxon>
        <taxon>Streptophyta</taxon>
        <taxon>Embryophyta</taxon>
        <taxon>Tracheophyta</taxon>
        <taxon>Spermatophyta</taxon>
        <taxon>Magnoliopsida</taxon>
        <taxon>eudicotyledons</taxon>
        <taxon>Gunneridae</taxon>
        <taxon>Pentapetalae</taxon>
        <taxon>rosids</taxon>
        <taxon>fabids</taxon>
        <taxon>Fagales</taxon>
        <taxon>Juglandaceae</taxon>
        <taxon>Carya</taxon>
    </lineage>
</organism>
<dbReference type="PANTHER" id="PTHR45934:SF2">
    <property type="entry name" value="MONOOXYGENASE 1"/>
    <property type="match status" value="1"/>
</dbReference>
<proteinExistence type="predicted"/>
<keyword evidence="1" id="KW-0560">Oxidoreductase</keyword>
<gene>
    <name evidence="4" type="ORF">CIPAW_03G011600</name>
</gene>
<accession>A0A8T1QX83</accession>
<dbReference type="Pfam" id="PF01494">
    <property type="entry name" value="FAD_binding_3"/>
    <property type="match status" value="2"/>
</dbReference>
<evidence type="ECO:0000313" key="5">
    <source>
        <dbReference type="Proteomes" id="UP000811609"/>
    </source>
</evidence>
<name>A0A8T1QX83_CARIL</name>
<feature type="domain" description="FAD-binding" evidence="3">
    <location>
        <begin position="7"/>
        <end position="66"/>
    </location>
</feature>
<dbReference type="AlphaFoldDB" id="A0A8T1QX83"/>
<keyword evidence="2" id="KW-0503">Monooxygenase</keyword>
<feature type="domain" description="FAD-binding" evidence="3">
    <location>
        <begin position="135"/>
        <end position="329"/>
    </location>
</feature>
<evidence type="ECO:0000256" key="2">
    <source>
        <dbReference type="ARBA" id="ARBA00023033"/>
    </source>
</evidence>
<evidence type="ECO:0000256" key="1">
    <source>
        <dbReference type="ARBA" id="ARBA00023002"/>
    </source>
</evidence>
<evidence type="ECO:0000259" key="3">
    <source>
        <dbReference type="Pfam" id="PF01494"/>
    </source>
</evidence>
<sequence length="381" mass="42588">MEEMEEIEIFIVGTGICGLATALALHRKGIKNVVLERSESLRASGACITIRTNGWRCLDQLGVGSDLNIYRRRAETRCMRRSDLIRILAESLPLGTIRLGCQILSVTLDPLTSYPINQLQNGSAIHAKSRFNLSLIRSQVLIGCDEANSAVAHFLELKPKILLSLSETRGFTNYPSGHGFKMEFFQVSEDDNIMFGRLPIDNKLVYWFVNQKIKPKASIYSLVTCILVTRISAVIAKDPELIHKLTLESMKDFPTGSGGHDKKHFRKGSVTVAGDAMHVMDPLVAQGGSASIEDGVVLARCLAQKSRINFFFTADFGEALDQYVKERRMRVVWLSSLHTLIDSTPPLLVRIICTILLMLLFSDYAAHTQYDCGRLWAIYMM</sequence>
<keyword evidence="5" id="KW-1185">Reference proteome</keyword>
<comment type="caution">
    <text evidence="4">The sequence shown here is derived from an EMBL/GenBank/DDBJ whole genome shotgun (WGS) entry which is preliminary data.</text>
</comment>
<dbReference type="GO" id="GO:0004497">
    <property type="term" value="F:monooxygenase activity"/>
    <property type="evidence" value="ECO:0007669"/>
    <property type="project" value="UniProtKB-KW"/>
</dbReference>
<evidence type="ECO:0000313" key="4">
    <source>
        <dbReference type="EMBL" id="KAG6659126.1"/>
    </source>
</evidence>
<protein>
    <recommendedName>
        <fullName evidence="3">FAD-binding domain-containing protein</fullName>
    </recommendedName>
</protein>
<dbReference type="PANTHER" id="PTHR45934">
    <property type="entry name" value="FAD/NAD(P)-BINDING OXIDOREDUCTASE FAMILY PROTEIN"/>
    <property type="match status" value="1"/>
</dbReference>
<dbReference type="GO" id="GO:0071949">
    <property type="term" value="F:FAD binding"/>
    <property type="evidence" value="ECO:0007669"/>
    <property type="project" value="InterPro"/>
</dbReference>
<reference evidence="4" key="1">
    <citation type="submission" date="2020-12" db="EMBL/GenBank/DDBJ databases">
        <title>WGS assembly of Carya illinoinensis cv. Pawnee.</title>
        <authorList>
            <person name="Platts A."/>
            <person name="Shu S."/>
            <person name="Wright S."/>
            <person name="Barry K."/>
            <person name="Edger P."/>
            <person name="Pires J.C."/>
            <person name="Schmutz J."/>
        </authorList>
    </citation>
    <scope>NUCLEOTIDE SEQUENCE</scope>
    <source>
        <tissue evidence="4">Leaf</tissue>
    </source>
</reference>
<dbReference type="InterPro" id="IPR002938">
    <property type="entry name" value="FAD-bd"/>
</dbReference>
<dbReference type="EMBL" id="CM031811">
    <property type="protein sequence ID" value="KAG6659126.1"/>
    <property type="molecule type" value="Genomic_DNA"/>
</dbReference>